<dbReference type="SUPFAM" id="SSF141571">
    <property type="entry name" value="Pentapeptide repeat-like"/>
    <property type="match status" value="2"/>
</dbReference>
<evidence type="ECO:0000313" key="8">
    <source>
        <dbReference type="EMBL" id="KTD55422.1"/>
    </source>
</evidence>
<dbReference type="RefSeq" id="WP_058472397.1">
    <property type="nucleotide sequence ID" value="NZ_CAAAIL010000006.1"/>
</dbReference>
<organism evidence="9 11">
    <name type="scientific">Legionella quateirensis</name>
    <dbReference type="NCBI Taxonomy" id="45072"/>
    <lineage>
        <taxon>Bacteria</taxon>
        <taxon>Pseudomonadati</taxon>
        <taxon>Pseudomonadota</taxon>
        <taxon>Gammaproteobacteria</taxon>
        <taxon>Legionellales</taxon>
        <taxon>Legionellaceae</taxon>
        <taxon>Legionella</taxon>
    </lineage>
</organism>
<dbReference type="InterPro" id="IPR057481">
    <property type="entry name" value="Decapeptide"/>
</dbReference>
<evidence type="ECO:0000313" key="10">
    <source>
        <dbReference type="Proteomes" id="UP000054639"/>
    </source>
</evidence>
<evidence type="ECO:0000256" key="4">
    <source>
        <dbReference type="ARBA" id="ARBA00022989"/>
    </source>
</evidence>
<feature type="compositionally biased region" description="Polar residues" evidence="6">
    <location>
        <begin position="759"/>
        <end position="771"/>
    </location>
</feature>
<name>A0A378KQK4_9GAMM</name>
<dbReference type="AlphaFoldDB" id="A0A378KQK4"/>
<feature type="compositionally biased region" description="Polar residues" evidence="6">
    <location>
        <begin position="742"/>
        <end position="752"/>
    </location>
</feature>
<comment type="subcellular location">
    <subcellularLocation>
        <location evidence="1">Membrane</location>
        <topology evidence="1">Single-pass membrane protein</topology>
    </subcellularLocation>
</comment>
<feature type="region of interest" description="Disordered" evidence="6">
    <location>
        <begin position="739"/>
        <end position="771"/>
    </location>
</feature>
<feature type="region of interest" description="Disordered" evidence="6">
    <location>
        <begin position="830"/>
        <end position="856"/>
    </location>
</feature>
<dbReference type="PANTHER" id="PTHR47121">
    <property type="entry name" value="THYLAKOID LUMENAL PROTEIN TL20.3, CHLOROPLASTIC"/>
    <property type="match status" value="1"/>
</dbReference>
<dbReference type="InterPro" id="IPR049855">
    <property type="entry name" value="DotG/IcmE-like_C"/>
</dbReference>
<evidence type="ECO:0000256" key="3">
    <source>
        <dbReference type="ARBA" id="ARBA00022692"/>
    </source>
</evidence>
<dbReference type="Pfam" id="PF25296">
    <property type="entry name" value="Decapeptide"/>
    <property type="match status" value="5"/>
</dbReference>
<dbReference type="STRING" id="45072.Lqua_0139"/>
<comment type="similarity">
    <text evidence="2">Belongs to the TrbI/VirB10 family.</text>
</comment>
<dbReference type="Proteomes" id="UP000054639">
    <property type="component" value="Unassembled WGS sequence"/>
</dbReference>
<evidence type="ECO:0000313" key="11">
    <source>
        <dbReference type="Proteomes" id="UP000254230"/>
    </source>
</evidence>
<dbReference type="Gene3D" id="2.160.20.80">
    <property type="entry name" value="E3 ubiquitin-protein ligase SopA"/>
    <property type="match status" value="3"/>
</dbReference>
<evidence type="ECO:0000256" key="6">
    <source>
        <dbReference type="SAM" id="MobiDB-lite"/>
    </source>
</evidence>
<dbReference type="EMBL" id="UGOW01000001">
    <property type="protein sequence ID" value="STY16596.1"/>
    <property type="molecule type" value="Genomic_DNA"/>
</dbReference>
<dbReference type="InterPro" id="IPR042217">
    <property type="entry name" value="T4SS_VirB10/TrbI"/>
</dbReference>
<feature type="transmembrane region" description="Helical" evidence="7">
    <location>
        <begin position="20"/>
        <end position="39"/>
    </location>
</feature>
<evidence type="ECO:0000256" key="2">
    <source>
        <dbReference type="ARBA" id="ARBA00010265"/>
    </source>
</evidence>
<protein>
    <submittedName>
        <fullName evidence="9">Protein IcmE (DotG)</fullName>
    </submittedName>
</protein>
<reference evidence="9 11" key="2">
    <citation type="submission" date="2018-06" db="EMBL/GenBank/DDBJ databases">
        <authorList>
            <consortium name="Pathogen Informatics"/>
            <person name="Doyle S."/>
        </authorList>
    </citation>
    <scope>NUCLEOTIDE SEQUENCE [LARGE SCALE GENOMIC DNA]</scope>
    <source>
        <strain evidence="9 11">NCTC12376</strain>
    </source>
</reference>
<gene>
    <name evidence="8" type="ORF">Lqua_0139</name>
    <name evidence="9" type="ORF">NCTC12376_00387</name>
</gene>
<evidence type="ECO:0000313" key="9">
    <source>
        <dbReference type="EMBL" id="STY16596.1"/>
    </source>
</evidence>
<dbReference type="GO" id="GO:0016020">
    <property type="term" value="C:membrane"/>
    <property type="evidence" value="ECO:0007669"/>
    <property type="project" value="UniProtKB-SubCell"/>
</dbReference>
<dbReference type="EMBL" id="LNYR01000001">
    <property type="protein sequence ID" value="KTD55422.1"/>
    <property type="molecule type" value="Genomic_DNA"/>
</dbReference>
<keyword evidence="5 7" id="KW-0472">Membrane</keyword>
<dbReference type="Proteomes" id="UP000254230">
    <property type="component" value="Unassembled WGS sequence"/>
</dbReference>
<keyword evidence="3 7" id="KW-0812">Transmembrane</keyword>
<evidence type="ECO:0000256" key="7">
    <source>
        <dbReference type="SAM" id="Phobius"/>
    </source>
</evidence>
<keyword evidence="10" id="KW-1185">Reference proteome</keyword>
<dbReference type="Gene3D" id="2.40.128.260">
    <property type="entry name" value="Type IV secretion system, VirB10/TraB/TrbI"/>
    <property type="match status" value="1"/>
</dbReference>
<dbReference type="OrthoDB" id="5620516at2"/>
<evidence type="ECO:0000256" key="1">
    <source>
        <dbReference type="ARBA" id="ARBA00004167"/>
    </source>
</evidence>
<dbReference type="Pfam" id="PF03743">
    <property type="entry name" value="TrbI"/>
    <property type="match status" value="1"/>
</dbReference>
<dbReference type="PANTHER" id="PTHR47121:SF2">
    <property type="entry name" value="THYLAKOID LUMENAL PROTEIN TL20.3, CHLOROPLASTIC"/>
    <property type="match status" value="1"/>
</dbReference>
<dbReference type="NCBIfam" id="NF033900">
    <property type="entry name" value="T4SS_IcmE_DotG"/>
    <property type="match status" value="2"/>
</dbReference>
<accession>A0A378KQK4</accession>
<sequence length="1046" mass="107472">MASRKENIKSLFSNTRTRVIIIFTLILLVVAVVIGYMKLRSSIQGPLSKAAVSVTPGIQSIPGVLDPTAQYAKLQEEQNVTQAKQAETTGGSAIPTIIRTQALGEGVGVIGSQNGQSGVGFSALAREDDEGAQRSLWIQDLQNGSCSKSVITKVVNQGALLNDLKQACSCVQLKDSGFVLKDLEQVCECKELKAAGYNARQLKEAGYTAGRLRTCGFDACELRNAGFTAQEMKDGGFSDGELKGAGYSDNEIAKASGLPDGITADDVRKAGCGVAALTKLRKAGVSASAIRKITGCTAEQLKAAGYTAQELKDAGFSAADLKKAGFSADELRAAGFTARDLLNAGFTPEDLAKAGFTAAQIRAAGAELPPGITPTDVKNAGCDVDVLKKQRAAGVSAALIKQYAGCSAQALKAAGFSDAELADAGFTPQEISAAGALSDADVKAAGCDPDKLKKLFNAGVSAKRIKELNGCSAQALKNAGFDAKSLMDAGFTPAELLAAGFTQKQLQDAGLSPADIIASGRAADCSVESLKKARAAGVSALTIKQTMGCSAAALKAAGYTAKELKDAGFTAAELKAAGFSAKDLKDAGFSAKELRDAGFSAQELKAAGFSAKELKDAGFSAAELKAAGFSAAQLKAAGFSAKDLKDAGFSAAELKSAGFSAKELKDAGFSASDLKNAGFSAKDLKDAGFSASDLKSAGYSAAELRNAGYTAAELKEAGFTAGQLQAAGFSAAESSMAGLQDPNLQQNPSSMLSVPGFPGQQTSNSQVGSSSDQLQAILNKQNQQMAEQKYQQKIQQRTSDMLSAANQSIQVWKTVSTQVYTAGTEEKPAAASEIAPAGSATNAGSQGGQAQNNAPAQKAIIKTGDIVFAVMDTSVNSDEPGPILATIVTGKLKGAKLIGSFNLPSNADKMVITFNTMSVPGAAKTTSISAFAIDPNTARTALSSRTDHHYLMRYGSLFASSFIEGFGNAFQSANTTVSIGGTGGGNNITVSNGIGRSSLENAVIGLATVGKSWGQQAQQLFNTPTTVEVFSGTGLGILFTQDVTTI</sequence>
<evidence type="ECO:0000256" key="5">
    <source>
        <dbReference type="ARBA" id="ARBA00023136"/>
    </source>
</evidence>
<dbReference type="InterPro" id="IPR053285">
    <property type="entry name" value="Thylakoid_lumenal_pentapeptide"/>
</dbReference>
<reference evidence="8 10" key="1">
    <citation type="submission" date="2015-11" db="EMBL/GenBank/DDBJ databases">
        <title>Genomic analysis of 38 Legionella species identifies large and diverse effector repertoires.</title>
        <authorList>
            <person name="Burstein D."/>
            <person name="Amaro F."/>
            <person name="Zusman T."/>
            <person name="Lifshitz Z."/>
            <person name="Cohen O."/>
            <person name="Gilbert J.A."/>
            <person name="Pupko T."/>
            <person name="Shuman H.A."/>
            <person name="Segal G."/>
        </authorList>
    </citation>
    <scope>NUCLEOTIDE SEQUENCE [LARGE SCALE GENOMIC DNA]</scope>
    <source>
        <strain evidence="8 10">ATCC 49507</strain>
    </source>
</reference>
<dbReference type="InterPro" id="IPR005498">
    <property type="entry name" value="T4SS_VirB10/TraB/TrbI"/>
</dbReference>
<dbReference type="CDD" id="cd16431">
    <property type="entry name" value="IcmE"/>
    <property type="match status" value="1"/>
</dbReference>
<proteinExistence type="inferred from homology"/>
<keyword evidence="4 7" id="KW-1133">Transmembrane helix</keyword>